<dbReference type="Pfam" id="PF12714">
    <property type="entry name" value="TILa"/>
    <property type="match status" value="2"/>
</dbReference>
<dbReference type="Pfam" id="PF00094">
    <property type="entry name" value="VWD"/>
    <property type="match status" value="1"/>
</dbReference>
<evidence type="ECO:0000256" key="3">
    <source>
        <dbReference type="ARBA" id="ARBA00022729"/>
    </source>
</evidence>
<dbReference type="InterPro" id="IPR036084">
    <property type="entry name" value="Ser_inhib-like_sf"/>
</dbReference>
<dbReference type="GO" id="GO:0005576">
    <property type="term" value="C:extracellular region"/>
    <property type="evidence" value="ECO:0007669"/>
    <property type="project" value="UniProtKB-SubCell"/>
</dbReference>
<gene>
    <name evidence="5" type="ORF">AAFF_G00078470</name>
</gene>
<evidence type="ECO:0000256" key="1">
    <source>
        <dbReference type="ARBA" id="ARBA00004613"/>
    </source>
</evidence>
<dbReference type="PANTHER" id="PTHR46698">
    <property type="entry name" value="CROSSVEINLESS 2"/>
    <property type="match status" value="1"/>
</dbReference>
<proteinExistence type="predicted"/>
<dbReference type="Gene3D" id="2.10.25.10">
    <property type="entry name" value="Laminin"/>
    <property type="match status" value="1"/>
</dbReference>
<keyword evidence="6" id="KW-1185">Reference proteome</keyword>
<name>A0AAD7R239_9TELE</name>
<dbReference type="InterPro" id="IPR025615">
    <property type="entry name" value="TILa_dom"/>
</dbReference>
<protein>
    <recommendedName>
        <fullName evidence="4">VWFD domain-containing protein</fullName>
    </recommendedName>
</protein>
<accession>A0AAD7R239</accession>
<feature type="domain" description="VWFD" evidence="4">
    <location>
        <begin position="179"/>
        <end position="344"/>
    </location>
</feature>
<dbReference type="SMART" id="SM00216">
    <property type="entry name" value="VWD"/>
    <property type="match status" value="1"/>
</dbReference>
<sequence>HKGQYHHPGKPFWEDSACTKLCQCNPATGLVSCLESRCKAEEQCKVIKDVSTCVPKIIDVTETKAKVCPANSTHKKCTHVCKNMCLHVRPVVCSTVCQEGCECNPGFMFDGTQCVTAANCGCLHHGNPMKSGETWLSAHCSERCVCLPGGTVSCEKAGCALGESCVDQGGARLCSKPDATCHLLPTGGFKSFDGLEDRVWMEGTYILAMPAPKTQVPFRVIAHLNLFTCEPAVIFSSLSYKEVSIEVKKDLTTMVNGKEVSLPFRMNNGLEIVASQYTVVVQHPSGLALRYCSSGKVSLTLTAAYGSEMAGLCGNFNGRADDDLRLQDGSMADSFRSFYNNWRL</sequence>
<keyword evidence="3" id="KW-0732">Signal</keyword>
<dbReference type="EMBL" id="JAINUG010001487">
    <property type="protein sequence ID" value="KAJ8355250.1"/>
    <property type="molecule type" value="Genomic_DNA"/>
</dbReference>
<dbReference type="Proteomes" id="UP001221898">
    <property type="component" value="Unassembled WGS sequence"/>
</dbReference>
<dbReference type="PANTHER" id="PTHR46698:SF4">
    <property type="entry name" value="CROSSVEINLESS 2"/>
    <property type="match status" value="1"/>
</dbReference>
<dbReference type="PROSITE" id="PS51233">
    <property type="entry name" value="VWFD"/>
    <property type="match status" value="1"/>
</dbReference>
<evidence type="ECO:0000313" key="5">
    <source>
        <dbReference type="EMBL" id="KAJ8355250.1"/>
    </source>
</evidence>
<dbReference type="AlphaFoldDB" id="A0AAD7R239"/>
<dbReference type="Pfam" id="PF01826">
    <property type="entry name" value="TIL"/>
    <property type="match status" value="1"/>
</dbReference>
<dbReference type="SUPFAM" id="SSF57567">
    <property type="entry name" value="Serine protease inhibitors"/>
    <property type="match status" value="1"/>
</dbReference>
<comment type="subcellular location">
    <subcellularLocation>
        <location evidence="1">Secreted</location>
    </subcellularLocation>
</comment>
<organism evidence="5 6">
    <name type="scientific">Aldrovandia affinis</name>
    <dbReference type="NCBI Taxonomy" id="143900"/>
    <lineage>
        <taxon>Eukaryota</taxon>
        <taxon>Metazoa</taxon>
        <taxon>Chordata</taxon>
        <taxon>Craniata</taxon>
        <taxon>Vertebrata</taxon>
        <taxon>Euteleostomi</taxon>
        <taxon>Actinopterygii</taxon>
        <taxon>Neopterygii</taxon>
        <taxon>Teleostei</taxon>
        <taxon>Notacanthiformes</taxon>
        <taxon>Halosauridae</taxon>
        <taxon>Aldrovandia</taxon>
    </lineage>
</organism>
<comment type="caution">
    <text evidence="5">The sequence shown here is derived from an EMBL/GenBank/DDBJ whole genome shotgun (WGS) entry which is preliminary data.</text>
</comment>
<evidence type="ECO:0000313" key="6">
    <source>
        <dbReference type="Proteomes" id="UP001221898"/>
    </source>
</evidence>
<dbReference type="InterPro" id="IPR001846">
    <property type="entry name" value="VWF_type-D"/>
</dbReference>
<feature type="non-terminal residue" evidence="5">
    <location>
        <position position="344"/>
    </location>
</feature>
<evidence type="ECO:0000259" key="4">
    <source>
        <dbReference type="PROSITE" id="PS51233"/>
    </source>
</evidence>
<keyword evidence="2" id="KW-0964">Secreted</keyword>
<dbReference type="InterPro" id="IPR052424">
    <property type="entry name" value="Kielin_Chordin-BMP_Reg"/>
</dbReference>
<dbReference type="InterPro" id="IPR002919">
    <property type="entry name" value="TIL_dom"/>
</dbReference>
<evidence type="ECO:0000256" key="2">
    <source>
        <dbReference type="ARBA" id="ARBA00022525"/>
    </source>
</evidence>
<reference evidence="5" key="1">
    <citation type="journal article" date="2023" name="Science">
        <title>Genome structures resolve the early diversification of teleost fishes.</title>
        <authorList>
            <person name="Parey E."/>
            <person name="Louis A."/>
            <person name="Montfort J."/>
            <person name="Bouchez O."/>
            <person name="Roques C."/>
            <person name="Iampietro C."/>
            <person name="Lluch J."/>
            <person name="Castinel A."/>
            <person name="Donnadieu C."/>
            <person name="Desvignes T."/>
            <person name="Floi Bucao C."/>
            <person name="Jouanno E."/>
            <person name="Wen M."/>
            <person name="Mejri S."/>
            <person name="Dirks R."/>
            <person name="Jansen H."/>
            <person name="Henkel C."/>
            <person name="Chen W.J."/>
            <person name="Zahm M."/>
            <person name="Cabau C."/>
            <person name="Klopp C."/>
            <person name="Thompson A.W."/>
            <person name="Robinson-Rechavi M."/>
            <person name="Braasch I."/>
            <person name="Lecointre G."/>
            <person name="Bobe J."/>
            <person name="Postlethwait J.H."/>
            <person name="Berthelot C."/>
            <person name="Roest Crollius H."/>
            <person name="Guiguen Y."/>
        </authorList>
    </citation>
    <scope>NUCLEOTIDE SEQUENCE</scope>
    <source>
        <strain evidence="5">NC1722</strain>
    </source>
</reference>
<dbReference type="CDD" id="cd19941">
    <property type="entry name" value="TIL"/>
    <property type="match status" value="1"/>
</dbReference>